<dbReference type="Pfam" id="PF02424">
    <property type="entry name" value="ApbE"/>
    <property type="match status" value="1"/>
</dbReference>
<evidence type="ECO:0000256" key="8">
    <source>
        <dbReference type="ARBA" id="ARBA00022723"/>
    </source>
</evidence>
<keyword evidence="7 18" id="KW-0808">Transferase</keyword>
<dbReference type="AlphaFoldDB" id="A0A1H3EUS3"/>
<dbReference type="EC" id="2.7.1.180" evidence="2 18"/>
<evidence type="ECO:0000256" key="5">
    <source>
        <dbReference type="ARBA" id="ARBA00022519"/>
    </source>
</evidence>
<keyword evidence="12" id="KW-0472">Membrane</keyword>
<evidence type="ECO:0000313" key="20">
    <source>
        <dbReference type="EMBL" id="SDX82365.1"/>
    </source>
</evidence>
<dbReference type="EMBL" id="FNNU01000006">
    <property type="protein sequence ID" value="SDX82365.1"/>
    <property type="molecule type" value="Genomic_DNA"/>
</dbReference>
<keyword evidence="11 18" id="KW-0460">Magnesium</keyword>
<dbReference type="SUPFAM" id="SSF143631">
    <property type="entry name" value="ApbE-like"/>
    <property type="match status" value="1"/>
</dbReference>
<evidence type="ECO:0000256" key="7">
    <source>
        <dbReference type="ARBA" id="ARBA00022679"/>
    </source>
</evidence>
<evidence type="ECO:0000256" key="1">
    <source>
        <dbReference type="ARBA" id="ARBA00008282"/>
    </source>
</evidence>
<name>A0A1H3EUS3_9PSED</name>
<keyword evidence="14 20" id="KW-0449">Lipoprotein</keyword>
<evidence type="ECO:0000256" key="4">
    <source>
        <dbReference type="ARBA" id="ARBA00022475"/>
    </source>
</evidence>
<evidence type="ECO:0000256" key="10">
    <source>
        <dbReference type="ARBA" id="ARBA00022827"/>
    </source>
</evidence>
<comment type="subcellular location">
    <subcellularLocation>
        <location evidence="17">Cell inner membrane</location>
        <topology evidence="17">Lipid-anchor</topology>
        <orientation evidence="17">Periplasmic side</orientation>
    </subcellularLocation>
</comment>
<gene>
    <name evidence="20" type="ORF">SAMN05216287_3882</name>
</gene>
<evidence type="ECO:0000256" key="18">
    <source>
        <dbReference type="PIRNR" id="PIRNR006268"/>
    </source>
</evidence>
<keyword evidence="9" id="KW-0732">Signal</keyword>
<evidence type="ECO:0000313" key="21">
    <source>
        <dbReference type="Proteomes" id="UP000243778"/>
    </source>
</evidence>
<accession>A0A1H3EUS3</accession>
<evidence type="ECO:0000256" key="6">
    <source>
        <dbReference type="ARBA" id="ARBA00022630"/>
    </source>
</evidence>
<dbReference type="InterPro" id="IPR003374">
    <property type="entry name" value="ApbE-like_sf"/>
</dbReference>
<reference evidence="21" key="1">
    <citation type="submission" date="2016-10" db="EMBL/GenBank/DDBJ databases">
        <authorList>
            <person name="Varghese N."/>
            <person name="Submissions S."/>
        </authorList>
    </citation>
    <scope>NUCLEOTIDE SEQUENCE [LARGE SCALE GENOMIC DNA]</scope>
    <source>
        <strain evidence="21">NRRL B-59562</strain>
    </source>
</reference>
<dbReference type="Proteomes" id="UP000243778">
    <property type="component" value="Unassembled WGS sequence"/>
</dbReference>
<comment type="cofactor">
    <cofactor evidence="19">
        <name>Mg(2+)</name>
        <dbReference type="ChEBI" id="CHEBI:18420"/>
    </cofactor>
    <cofactor evidence="19">
        <name>Mn(2+)</name>
        <dbReference type="ChEBI" id="CHEBI:29035"/>
    </cofactor>
    <text evidence="19">Magnesium. Can also use manganese.</text>
</comment>
<keyword evidence="13" id="KW-0564">Palmitate</keyword>
<evidence type="ECO:0000256" key="9">
    <source>
        <dbReference type="ARBA" id="ARBA00022729"/>
    </source>
</evidence>
<keyword evidence="21" id="KW-1185">Reference proteome</keyword>
<comment type="similarity">
    <text evidence="1 18">Belongs to the ApbE family.</text>
</comment>
<keyword evidence="8 18" id="KW-0479">Metal-binding</keyword>
<keyword evidence="4" id="KW-1003">Cell membrane</keyword>
<dbReference type="PANTHER" id="PTHR30040:SF2">
    <property type="entry name" value="FAD:PROTEIN FMN TRANSFERASE"/>
    <property type="match status" value="1"/>
</dbReference>
<evidence type="ECO:0000256" key="17">
    <source>
        <dbReference type="ARBA" id="ARBA00060485"/>
    </source>
</evidence>
<dbReference type="Gene3D" id="3.10.520.10">
    <property type="entry name" value="ApbE-like domains"/>
    <property type="match status" value="1"/>
</dbReference>
<feature type="binding site" evidence="19">
    <location>
        <position position="301"/>
    </location>
    <ligand>
        <name>Mg(2+)</name>
        <dbReference type="ChEBI" id="CHEBI:18420"/>
    </ligand>
</feature>
<sequence>MNTRHTGNPSQARARVLARALGATLAGIAALCLGGCSDSLESFGGPTMGSTYTVQYVRGSGMPAPEALQSEVEKILADIDQQMSTYRSDSFIERFNDGPAGCQAAPASVLKLVEYGEGLSRNSDGAFDLTVEPLLNLWGFGPKGEGLRVPSAEELEAVRALYGYHHLQVKGAELCKDRDEIQVDFNGIAAGYAVDLIAGRLEQLGVKSYLVEATGELKAVGRKPDGSPWKIAIEAPQSETRVPQMIVALDGYAMTTAGDYRNFFEENGQRYSHTLDPSTAAPVAHALAAVTVIDPSALNADGLDTLLMVLGPERGLAYAEREHIAAFFVSHDGKGFVSRSSSAFDALVAAQQGKP</sequence>
<organism evidence="20 21">
    <name type="scientific">Pseudomonas kuykendallii</name>
    <dbReference type="NCBI Taxonomy" id="1007099"/>
    <lineage>
        <taxon>Bacteria</taxon>
        <taxon>Pseudomonadati</taxon>
        <taxon>Pseudomonadota</taxon>
        <taxon>Gammaproteobacteria</taxon>
        <taxon>Pseudomonadales</taxon>
        <taxon>Pseudomonadaceae</taxon>
        <taxon>Pseudomonas</taxon>
    </lineage>
</organism>
<dbReference type="PANTHER" id="PTHR30040">
    <property type="entry name" value="THIAMINE BIOSYNTHESIS LIPOPROTEIN APBE"/>
    <property type="match status" value="1"/>
</dbReference>
<evidence type="ECO:0000256" key="3">
    <source>
        <dbReference type="ARBA" id="ARBA00016337"/>
    </source>
</evidence>
<dbReference type="FunFam" id="3.10.520.10:FF:000001">
    <property type="entry name" value="FAD:protein FMN transferase"/>
    <property type="match status" value="1"/>
</dbReference>
<evidence type="ECO:0000256" key="13">
    <source>
        <dbReference type="ARBA" id="ARBA00023139"/>
    </source>
</evidence>
<protein>
    <recommendedName>
        <fullName evidence="3 18">FAD:protein FMN transferase</fullName>
        <ecNumber evidence="2 18">2.7.1.180</ecNumber>
    </recommendedName>
    <alternativeName>
        <fullName evidence="15 18">Flavin transferase</fullName>
    </alternativeName>
</protein>
<dbReference type="GO" id="GO:0016740">
    <property type="term" value="F:transferase activity"/>
    <property type="evidence" value="ECO:0007669"/>
    <property type="project" value="UniProtKB-UniRule"/>
</dbReference>
<dbReference type="GO" id="GO:0005886">
    <property type="term" value="C:plasma membrane"/>
    <property type="evidence" value="ECO:0007669"/>
    <property type="project" value="UniProtKB-SubCell"/>
</dbReference>
<evidence type="ECO:0000256" key="2">
    <source>
        <dbReference type="ARBA" id="ARBA00011955"/>
    </source>
</evidence>
<proteinExistence type="inferred from homology"/>
<evidence type="ECO:0000256" key="14">
    <source>
        <dbReference type="ARBA" id="ARBA00023288"/>
    </source>
</evidence>
<keyword evidence="5" id="KW-0997">Cell inner membrane</keyword>
<dbReference type="InterPro" id="IPR024932">
    <property type="entry name" value="ApbE"/>
</dbReference>
<keyword evidence="6 18" id="KW-0285">Flavoprotein</keyword>
<evidence type="ECO:0000256" key="15">
    <source>
        <dbReference type="ARBA" id="ARBA00031306"/>
    </source>
</evidence>
<feature type="binding site" evidence="19">
    <location>
        <position position="187"/>
    </location>
    <ligand>
        <name>Mg(2+)</name>
        <dbReference type="ChEBI" id="CHEBI:18420"/>
    </ligand>
</feature>
<evidence type="ECO:0000256" key="12">
    <source>
        <dbReference type="ARBA" id="ARBA00023136"/>
    </source>
</evidence>
<evidence type="ECO:0000256" key="19">
    <source>
        <dbReference type="PIRSR" id="PIRSR006268-2"/>
    </source>
</evidence>
<dbReference type="PIRSF" id="PIRSF006268">
    <property type="entry name" value="ApbE"/>
    <property type="match status" value="1"/>
</dbReference>
<feature type="binding site" evidence="19">
    <location>
        <position position="305"/>
    </location>
    <ligand>
        <name>Mg(2+)</name>
        <dbReference type="ChEBI" id="CHEBI:18420"/>
    </ligand>
</feature>
<evidence type="ECO:0000256" key="16">
    <source>
        <dbReference type="ARBA" id="ARBA00048540"/>
    </source>
</evidence>
<dbReference type="STRING" id="1007099.SAMN05216287_3882"/>
<keyword evidence="10 18" id="KW-0274">FAD</keyword>
<evidence type="ECO:0000256" key="11">
    <source>
        <dbReference type="ARBA" id="ARBA00022842"/>
    </source>
</evidence>
<dbReference type="GO" id="GO:0046872">
    <property type="term" value="F:metal ion binding"/>
    <property type="evidence" value="ECO:0007669"/>
    <property type="project" value="UniProtKB-UniRule"/>
</dbReference>
<comment type="catalytic activity">
    <reaction evidence="16 18">
        <text>L-threonyl-[protein] + FAD = FMN-L-threonyl-[protein] + AMP + H(+)</text>
        <dbReference type="Rhea" id="RHEA:36847"/>
        <dbReference type="Rhea" id="RHEA-COMP:11060"/>
        <dbReference type="Rhea" id="RHEA-COMP:11061"/>
        <dbReference type="ChEBI" id="CHEBI:15378"/>
        <dbReference type="ChEBI" id="CHEBI:30013"/>
        <dbReference type="ChEBI" id="CHEBI:57692"/>
        <dbReference type="ChEBI" id="CHEBI:74257"/>
        <dbReference type="ChEBI" id="CHEBI:456215"/>
        <dbReference type="EC" id="2.7.1.180"/>
    </reaction>
</comment>